<sequence>MNARRNHAGWPDGARIAVSLVLNIEEWSREEAAPYMNPIPADAVTRRDFPTITDREYGYRAGLWRLLDVLEQREVKATAVVSGLAAERHPEVIKEIYDRGHEVAAHSYDQSVSLVSMNDEEEEEAIRRSVAAIEKATGQKPQGWLSPGCRCTDRTLRLLAQYGFTWHGDFLNDDLPYLVTAGNGELVEIPYSLILNDYRLFLQSNKTPQEVVDVLTYEFDHLYEEGESNPMLMTVGIHPHVTGRPGRAGALAQFLDYARSHDRVWFARRREIAEWWLSHSGKE</sequence>
<dbReference type="GO" id="GO:0005975">
    <property type="term" value="P:carbohydrate metabolic process"/>
    <property type="evidence" value="ECO:0007669"/>
    <property type="project" value="InterPro"/>
</dbReference>
<dbReference type="Proteomes" id="UP000741360">
    <property type="component" value="Unassembled WGS sequence"/>
</dbReference>
<dbReference type="PANTHER" id="PTHR43123:SF4">
    <property type="entry name" value="POLYSACCHARIDE DEACETYLASE"/>
    <property type="match status" value="1"/>
</dbReference>
<gene>
    <name evidence="2" type="ORF">HYY65_05635</name>
</gene>
<dbReference type="Pfam" id="PF01522">
    <property type="entry name" value="Polysacc_deac_1"/>
    <property type="match status" value="1"/>
</dbReference>
<comment type="caution">
    <text evidence="2">The sequence shown here is derived from an EMBL/GenBank/DDBJ whole genome shotgun (WGS) entry which is preliminary data.</text>
</comment>
<accession>A0A932GPI7</accession>
<dbReference type="PANTHER" id="PTHR43123">
    <property type="entry name" value="POLYSACCHARIDE DEACETYLASE-RELATED"/>
    <property type="match status" value="1"/>
</dbReference>
<proteinExistence type="predicted"/>
<reference evidence="2" key="1">
    <citation type="submission" date="2020-07" db="EMBL/GenBank/DDBJ databases">
        <title>Huge and variable diversity of episymbiotic CPR bacteria and DPANN archaea in groundwater ecosystems.</title>
        <authorList>
            <person name="He C.Y."/>
            <person name="Keren R."/>
            <person name="Whittaker M."/>
            <person name="Farag I.F."/>
            <person name="Doudna J."/>
            <person name="Cate J.H.D."/>
            <person name="Banfield J.F."/>
        </authorList>
    </citation>
    <scope>NUCLEOTIDE SEQUENCE</scope>
    <source>
        <strain evidence="2">NC_groundwater_717_Ag_S-0.2um_59_8</strain>
    </source>
</reference>
<feature type="domain" description="NodB homology" evidence="1">
    <location>
        <begin position="46"/>
        <end position="267"/>
    </location>
</feature>
<dbReference type="AlphaFoldDB" id="A0A932GPI7"/>
<evidence type="ECO:0000313" key="3">
    <source>
        <dbReference type="Proteomes" id="UP000741360"/>
    </source>
</evidence>
<protein>
    <submittedName>
        <fullName evidence="2">Polysaccharide deacetylase family protein</fullName>
    </submittedName>
</protein>
<name>A0A932GPI7_UNCTE</name>
<evidence type="ECO:0000259" key="1">
    <source>
        <dbReference type="PROSITE" id="PS51677"/>
    </source>
</evidence>
<dbReference type="PROSITE" id="PS51677">
    <property type="entry name" value="NODB"/>
    <property type="match status" value="1"/>
</dbReference>
<dbReference type="Gene3D" id="3.20.20.370">
    <property type="entry name" value="Glycoside hydrolase/deacetylase"/>
    <property type="match status" value="1"/>
</dbReference>
<dbReference type="InterPro" id="IPR011330">
    <property type="entry name" value="Glyco_hydro/deAcase_b/a-brl"/>
</dbReference>
<dbReference type="SUPFAM" id="SSF88713">
    <property type="entry name" value="Glycoside hydrolase/deacetylase"/>
    <property type="match status" value="1"/>
</dbReference>
<evidence type="ECO:0000313" key="2">
    <source>
        <dbReference type="EMBL" id="MBI3014537.1"/>
    </source>
</evidence>
<dbReference type="GO" id="GO:0016810">
    <property type="term" value="F:hydrolase activity, acting on carbon-nitrogen (but not peptide) bonds"/>
    <property type="evidence" value="ECO:0007669"/>
    <property type="project" value="InterPro"/>
</dbReference>
<organism evidence="2 3">
    <name type="scientific">Tectimicrobiota bacterium</name>
    <dbReference type="NCBI Taxonomy" id="2528274"/>
    <lineage>
        <taxon>Bacteria</taxon>
        <taxon>Pseudomonadati</taxon>
        <taxon>Nitrospinota/Tectimicrobiota group</taxon>
        <taxon>Candidatus Tectimicrobiota</taxon>
    </lineage>
</organism>
<dbReference type="InterPro" id="IPR002509">
    <property type="entry name" value="NODB_dom"/>
</dbReference>
<dbReference type="EMBL" id="JACPSX010000102">
    <property type="protein sequence ID" value="MBI3014537.1"/>
    <property type="molecule type" value="Genomic_DNA"/>
</dbReference>